<keyword evidence="11" id="KW-0808">Transferase</keyword>
<comment type="cofactor">
    <cofactor evidence="1">
        <name>pyridoxal 5'-phosphate</name>
        <dbReference type="ChEBI" id="CHEBI:597326"/>
    </cofactor>
</comment>
<evidence type="ECO:0000256" key="1">
    <source>
        <dbReference type="ARBA" id="ARBA00001933"/>
    </source>
</evidence>
<evidence type="ECO:0000313" key="12">
    <source>
        <dbReference type="Proteomes" id="UP000071561"/>
    </source>
</evidence>
<dbReference type="Proteomes" id="UP000071561">
    <property type="component" value="Chromosome"/>
</dbReference>
<dbReference type="GO" id="GO:0008652">
    <property type="term" value="P:amino acid biosynthetic process"/>
    <property type="evidence" value="ECO:0007669"/>
    <property type="project" value="UniProtKB-ARBA"/>
</dbReference>
<dbReference type="GO" id="GO:0046394">
    <property type="term" value="P:carboxylic acid biosynthetic process"/>
    <property type="evidence" value="ECO:0007669"/>
    <property type="project" value="UniProtKB-ARBA"/>
</dbReference>
<comment type="pathway">
    <text evidence="3">Amino-acid biosynthesis; L-valine biosynthesis; L-valine from pyruvate: step 4/4.</text>
</comment>
<comment type="catalytic activity">
    <reaction evidence="9">
        <text>L-isoleucine + 2-oxoglutarate = (S)-3-methyl-2-oxopentanoate + L-glutamate</text>
        <dbReference type="Rhea" id="RHEA:24801"/>
        <dbReference type="ChEBI" id="CHEBI:16810"/>
        <dbReference type="ChEBI" id="CHEBI:29985"/>
        <dbReference type="ChEBI" id="CHEBI:35146"/>
        <dbReference type="ChEBI" id="CHEBI:58045"/>
        <dbReference type="EC" id="2.6.1.42"/>
    </reaction>
</comment>
<dbReference type="Gene3D" id="3.30.470.10">
    <property type="match status" value="1"/>
</dbReference>
<dbReference type="RefSeq" id="WP_068397045.1">
    <property type="nucleotide sequence ID" value="NZ_CP014504.1"/>
</dbReference>
<dbReference type="AlphaFoldDB" id="A0A127V9D6"/>
<dbReference type="SUPFAM" id="SSF56752">
    <property type="entry name" value="D-aminoacid aminotransferase-like PLP-dependent enzymes"/>
    <property type="match status" value="1"/>
</dbReference>
<sequence length="274" mass="30604">MKVNTVFLNHAFIAETQASLLVTDLSIQRGYGIFDFFKTINGKPVFLDDHIARFYNSAKKMHLQISQTPAELKDIIAELMQRNNLPDSGIKMTLTGGYAADAYTLPAAQNLIITQTALTLPKGLQAEGTTLVTYPYQRQFSEMKTLDYAMAIWLQPFIKEKNANDVLYQYNGFVRETPRANFFIVTTEGEVVTAKDNILAGVIRKNILNLEDTGFQLTEREFSVEELYNASEAFMTSTTKNILPVLKVDGKEIGDGKVGKITTQLSALLLKKIG</sequence>
<dbReference type="InterPro" id="IPR050571">
    <property type="entry name" value="Class-IV_PLP-Dep_Aminotrnsfr"/>
</dbReference>
<keyword evidence="12" id="KW-1185">Reference proteome</keyword>
<organism evidence="11 12">
    <name type="scientific">Pedobacter cryoconitis</name>
    <dbReference type="NCBI Taxonomy" id="188932"/>
    <lineage>
        <taxon>Bacteria</taxon>
        <taxon>Pseudomonadati</taxon>
        <taxon>Bacteroidota</taxon>
        <taxon>Sphingobacteriia</taxon>
        <taxon>Sphingobacteriales</taxon>
        <taxon>Sphingobacteriaceae</taxon>
        <taxon>Pedobacter</taxon>
    </lineage>
</organism>
<evidence type="ECO:0000256" key="9">
    <source>
        <dbReference type="ARBA" id="ARBA00048798"/>
    </source>
</evidence>
<dbReference type="PANTHER" id="PTHR42743">
    <property type="entry name" value="AMINO-ACID AMINOTRANSFERASE"/>
    <property type="match status" value="1"/>
</dbReference>
<evidence type="ECO:0000256" key="10">
    <source>
        <dbReference type="ARBA" id="ARBA00049229"/>
    </source>
</evidence>
<protein>
    <recommendedName>
        <fullName evidence="6">branched-chain-amino-acid transaminase</fullName>
        <ecNumber evidence="6">2.6.1.42</ecNumber>
    </recommendedName>
</protein>
<dbReference type="InterPro" id="IPR043132">
    <property type="entry name" value="BCAT-like_C"/>
</dbReference>
<dbReference type="InterPro" id="IPR043131">
    <property type="entry name" value="BCAT-like_N"/>
</dbReference>
<comment type="similarity">
    <text evidence="5">Belongs to the class-IV pyridoxal-phosphate-dependent aminotransferase family.</text>
</comment>
<dbReference type="CDD" id="cd00449">
    <property type="entry name" value="PLPDE_IV"/>
    <property type="match status" value="1"/>
</dbReference>
<comment type="pathway">
    <text evidence="2">Amino-acid biosynthesis; L-isoleucine biosynthesis; L-isoleucine from 2-oxobutanoate: step 4/4.</text>
</comment>
<gene>
    <name evidence="11" type="ORF">AY601_0906</name>
</gene>
<accession>A0A127V9D6</accession>
<proteinExistence type="inferred from homology"/>
<comment type="catalytic activity">
    <reaction evidence="10">
        <text>L-leucine + 2-oxoglutarate = 4-methyl-2-oxopentanoate + L-glutamate</text>
        <dbReference type="Rhea" id="RHEA:18321"/>
        <dbReference type="ChEBI" id="CHEBI:16810"/>
        <dbReference type="ChEBI" id="CHEBI:17865"/>
        <dbReference type="ChEBI" id="CHEBI:29985"/>
        <dbReference type="ChEBI" id="CHEBI:57427"/>
        <dbReference type="EC" id="2.6.1.42"/>
    </reaction>
</comment>
<dbReference type="KEGG" id="pcm:AY601_0906"/>
<dbReference type="InterPro" id="IPR036038">
    <property type="entry name" value="Aminotransferase-like"/>
</dbReference>
<dbReference type="OrthoDB" id="9805628at2"/>
<dbReference type="InterPro" id="IPR001544">
    <property type="entry name" value="Aminotrans_IV"/>
</dbReference>
<evidence type="ECO:0000256" key="4">
    <source>
        <dbReference type="ARBA" id="ARBA00005072"/>
    </source>
</evidence>
<dbReference type="Gene3D" id="3.20.10.10">
    <property type="entry name" value="D-amino Acid Aminotransferase, subunit A, domain 2"/>
    <property type="match status" value="1"/>
</dbReference>
<reference evidence="11 12" key="1">
    <citation type="submission" date="2016-03" db="EMBL/GenBank/DDBJ databases">
        <title>Complete genome sequence of Pedobacter cryoconitis PAMC 27485.</title>
        <authorList>
            <person name="Lee J."/>
            <person name="Kim O.-S."/>
        </authorList>
    </citation>
    <scope>NUCLEOTIDE SEQUENCE [LARGE SCALE GENOMIC DNA]</scope>
    <source>
        <strain evidence="11 12">PAMC 27485</strain>
    </source>
</reference>
<evidence type="ECO:0000256" key="6">
    <source>
        <dbReference type="ARBA" id="ARBA00013053"/>
    </source>
</evidence>
<dbReference type="PANTHER" id="PTHR42743:SF11">
    <property type="entry name" value="AMINODEOXYCHORISMATE LYASE"/>
    <property type="match status" value="1"/>
</dbReference>
<evidence type="ECO:0000256" key="5">
    <source>
        <dbReference type="ARBA" id="ARBA00009320"/>
    </source>
</evidence>
<comment type="pathway">
    <text evidence="4">Amino-acid biosynthesis; L-leucine biosynthesis; L-leucine from 3-methyl-2-oxobutanoate: step 4/4.</text>
</comment>
<evidence type="ECO:0000256" key="8">
    <source>
        <dbReference type="ARBA" id="ARBA00048212"/>
    </source>
</evidence>
<dbReference type="PATRIC" id="fig|188932.3.peg.933"/>
<evidence type="ECO:0000256" key="7">
    <source>
        <dbReference type="ARBA" id="ARBA00022898"/>
    </source>
</evidence>
<dbReference type="EC" id="2.6.1.42" evidence="6"/>
<dbReference type="EMBL" id="CP014504">
    <property type="protein sequence ID" value="AMP97847.1"/>
    <property type="molecule type" value="Genomic_DNA"/>
</dbReference>
<dbReference type="GO" id="GO:0004084">
    <property type="term" value="F:branched-chain-amino-acid transaminase activity"/>
    <property type="evidence" value="ECO:0007669"/>
    <property type="project" value="UniProtKB-EC"/>
</dbReference>
<name>A0A127V9D6_9SPHI</name>
<keyword evidence="11" id="KW-0032">Aminotransferase</keyword>
<evidence type="ECO:0000256" key="2">
    <source>
        <dbReference type="ARBA" id="ARBA00004824"/>
    </source>
</evidence>
<keyword evidence="7" id="KW-0663">Pyridoxal phosphate</keyword>
<evidence type="ECO:0000256" key="3">
    <source>
        <dbReference type="ARBA" id="ARBA00004931"/>
    </source>
</evidence>
<evidence type="ECO:0000313" key="11">
    <source>
        <dbReference type="EMBL" id="AMP97847.1"/>
    </source>
</evidence>
<dbReference type="Pfam" id="PF01063">
    <property type="entry name" value="Aminotran_4"/>
    <property type="match status" value="1"/>
</dbReference>
<comment type="catalytic activity">
    <reaction evidence="8">
        <text>L-valine + 2-oxoglutarate = 3-methyl-2-oxobutanoate + L-glutamate</text>
        <dbReference type="Rhea" id="RHEA:24813"/>
        <dbReference type="ChEBI" id="CHEBI:11851"/>
        <dbReference type="ChEBI" id="CHEBI:16810"/>
        <dbReference type="ChEBI" id="CHEBI:29985"/>
        <dbReference type="ChEBI" id="CHEBI:57762"/>
        <dbReference type="EC" id="2.6.1.42"/>
    </reaction>
</comment>
<dbReference type="FunFam" id="3.20.10.10:FF:000002">
    <property type="entry name" value="D-alanine aminotransferase"/>
    <property type="match status" value="1"/>
</dbReference>